<evidence type="ECO:0000256" key="2">
    <source>
        <dbReference type="ARBA" id="ARBA00022694"/>
    </source>
</evidence>
<dbReference type="NCBIfam" id="TIGR00452">
    <property type="entry name" value="tRNA 5-methoxyuridine(34)/uridine 5-oxyacetic acid(34) synthase CmoB"/>
    <property type="match status" value="1"/>
</dbReference>
<keyword evidence="2 3" id="KW-0819">tRNA processing</keyword>
<gene>
    <name evidence="3 4" type="primary">cmoB</name>
    <name evidence="4" type="ORF">GCM10011365_00040</name>
</gene>
<accession>A0A917CDH4</accession>
<feature type="binding site" evidence="3">
    <location>
        <position position="111"/>
    </location>
    <ligand>
        <name>carboxy-S-adenosyl-L-methionine</name>
        <dbReference type="ChEBI" id="CHEBI:134278"/>
    </ligand>
</feature>
<name>A0A917CDH4_9GAMM</name>
<dbReference type="Pfam" id="PF08003">
    <property type="entry name" value="Methyltransf_9"/>
    <property type="match status" value="1"/>
</dbReference>
<comment type="caution">
    <text evidence="4">The sequence shown here is derived from an EMBL/GenBank/DDBJ whole genome shotgun (WGS) entry which is preliminary data.</text>
</comment>
<comment type="subunit">
    <text evidence="3">Homotetramer.</text>
</comment>
<dbReference type="HAMAP" id="MF_01590">
    <property type="entry name" value="tRNA_carboxymethyltr_CmoB"/>
    <property type="match status" value="1"/>
</dbReference>
<evidence type="ECO:0000256" key="3">
    <source>
        <dbReference type="HAMAP-Rule" id="MF_01590"/>
    </source>
</evidence>
<dbReference type="InterPro" id="IPR010017">
    <property type="entry name" value="CmoB"/>
</dbReference>
<dbReference type="Gene3D" id="3.40.50.150">
    <property type="entry name" value="Vaccinia Virus protein VP39"/>
    <property type="match status" value="1"/>
</dbReference>
<evidence type="ECO:0000256" key="1">
    <source>
        <dbReference type="ARBA" id="ARBA00022679"/>
    </source>
</evidence>
<dbReference type="InterPro" id="IPR029063">
    <property type="entry name" value="SAM-dependent_MTases_sf"/>
</dbReference>
<dbReference type="NCBIfam" id="NF011650">
    <property type="entry name" value="PRK15068.1"/>
    <property type="match status" value="1"/>
</dbReference>
<dbReference type="SUPFAM" id="SSF53335">
    <property type="entry name" value="S-adenosyl-L-methionine-dependent methyltransferases"/>
    <property type="match status" value="1"/>
</dbReference>
<feature type="binding site" evidence="3">
    <location>
        <position position="106"/>
    </location>
    <ligand>
        <name>carboxy-S-adenosyl-L-methionine</name>
        <dbReference type="ChEBI" id="CHEBI:134278"/>
    </ligand>
</feature>
<dbReference type="GO" id="GO:0002098">
    <property type="term" value="P:tRNA wobble uridine modification"/>
    <property type="evidence" value="ECO:0007669"/>
    <property type="project" value="InterPro"/>
</dbReference>
<comment type="catalytic activity">
    <reaction evidence="3">
        <text>carboxy-S-adenosyl-L-methionine + 5-hydroxyuridine(34) in tRNA = 5-carboxymethoxyuridine(34) in tRNA + S-adenosyl-L-homocysteine + H(+)</text>
        <dbReference type="Rhea" id="RHEA:52848"/>
        <dbReference type="Rhea" id="RHEA-COMP:13381"/>
        <dbReference type="Rhea" id="RHEA-COMP:13383"/>
        <dbReference type="ChEBI" id="CHEBI:15378"/>
        <dbReference type="ChEBI" id="CHEBI:57856"/>
        <dbReference type="ChEBI" id="CHEBI:134278"/>
        <dbReference type="ChEBI" id="CHEBI:136877"/>
        <dbReference type="ChEBI" id="CHEBI:136879"/>
    </reaction>
</comment>
<comment type="caution">
    <text evidence="3">Lacks conserved residue(s) required for the propagation of feature annotation.</text>
</comment>
<dbReference type="Proteomes" id="UP000605253">
    <property type="component" value="Unassembled WGS sequence"/>
</dbReference>
<comment type="similarity">
    <text evidence="3">Belongs to the class I-like SAM-binding methyltransferase superfamily. CmoB family.</text>
</comment>
<reference evidence="4" key="1">
    <citation type="journal article" date="2014" name="Int. J. Syst. Evol. Microbiol.">
        <title>Complete genome sequence of Corynebacterium casei LMG S-19264T (=DSM 44701T), isolated from a smear-ripened cheese.</title>
        <authorList>
            <consortium name="US DOE Joint Genome Institute (JGI-PGF)"/>
            <person name="Walter F."/>
            <person name="Albersmeier A."/>
            <person name="Kalinowski J."/>
            <person name="Ruckert C."/>
        </authorList>
    </citation>
    <scope>NUCLEOTIDE SEQUENCE</scope>
    <source>
        <strain evidence="4">CGMCC 1.12181</strain>
    </source>
</reference>
<feature type="binding site" evidence="3">
    <location>
        <position position="131"/>
    </location>
    <ligand>
        <name>carboxy-S-adenosyl-L-methionine</name>
        <dbReference type="ChEBI" id="CHEBI:134278"/>
    </ligand>
</feature>
<keyword evidence="1 3" id="KW-0808">Transferase</keyword>
<feature type="binding site" evidence="3">
    <location>
        <position position="92"/>
    </location>
    <ligand>
        <name>carboxy-S-adenosyl-L-methionine</name>
        <dbReference type="ChEBI" id="CHEBI:134278"/>
    </ligand>
</feature>
<dbReference type="PANTHER" id="PTHR43861:SF3">
    <property type="entry name" value="PUTATIVE (AFU_ORTHOLOGUE AFUA_2G14390)-RELATED"/>
    <property type="match status" value="1"/>
</dbReference>
<feature type="binding site" evidence="3">
    <location>
        <position position="200"/>
    </location>
    <ligand>
        <name>carboxy-S-adenosyl-L-methionine</name>
        <dbReference type="ChEBI" id="CHEBI:134278"/>
    </ligand>
</feature>
<dbReference type="AlphaFoldDB" id="A0A917CDH4"/>
<dbReference type="GO" id="GO:0016765">
    <property type="term" value="F:transferase activity, transferring alkyl or aryl (other than methyl) groups"/>
    <property type="evidence" value="ECO:0007669"/>
    <property type="project" value="UniProtKB-UniRule"/>
</dbReference>
<reference evidence="4" key="2">
    <citation type="submission" date="2020-09" db="EMBL/GenBank/DDBJ databases">
        <authorList>
            <person name="Sun Q."/>
            <person name="Zhou Y."/>
        </authorList>
    </citation>
    <scope>NUCLEOTIDE SEQUENCE</scope>
    <source>
        <strain evidence="4">CGMCC 1.12181</strain>
    </source>
</reference>
<dbReference type="PANTHER" id="PTHR43861">
    <property type="entry name" value="TRANS-ACONITATE 2-METHYLTRANSFERASE-RELATED"/>
    <property type="match status" value="1"/>
</dbReference>
<dbReference type="RefSeq" id="WP_188363617.1">
    <property type="nucleotide sequence ID" value="NZ_BAABJF010000011.1"/>
</dbReference>
<comment type="function">
    <text evidence="3">Catalyzes carboxymethyl transfer from carboxy-S-adenosyl-L-methionine (Cx-SAM) to 5-hydroxyuridine (ho5U) to form 5-carboxymethoxyuridine (cmo5U) at position 34 in tRNAs.</text>
</comment>
<dbReference type="InterPro" id="IPR027555">
    <property type="entry name" value="Mo5U34_MeTrfas-like"/>
</dbReference>
<proteinExistence type="inferred from homology"/>
<feature type="binding site" evidence="3">
    <location>
        <position position="314"/>
    </location>
    <ligand>
        <name>carboxy-S-adenosyl-L-methionine</name>
        <dbReference type="ChEBI" id="CHEBI:134278"/>
    </ligand>
</feature>
<evidence type="ECO:0000313" key="4">
    <source>
        <dbReference type="EMBL" id="GGF83110.1"/>
    </source>
</evidence>
<organism evidence="4 5">
    <name type="scientific">Marinicella pacifica</name>
    <dbReference type="NCBI Taxonomy" id="1171543"/>
    <lineage>
        <taxon>Bacteria</taxon>
        <taxon>Pseudomonadati</taxon>
        <taxon>Pseudomonadota</taxon>
        <taxon>Gammaproteobacteria</taxon>
        <taxon>Lysobacterales</taxon>
        <taxon>Marinicellaceae</taxon>
        <taxon>Marinicella</taxon>
    </lineage>
</organism>
<sequence length="321" mass="36763">MFKVQLNKLKEQVTNTELSAGFNQLSTLTLDVIKNINQGDLPRWQQAYENLPNLTIELIDLKADAITVSGSCNDNQKQQLLTSLETLIPWRKGPFSLFDVEIDAEWRSDMKWQRLLDSLPDLTYKTVLDVGCGNGYYLLKMAAYQPQVLLGIEPGILQHVQFWAVQKYAQTMATMLPLKIQQMPKSFPYFDVVFSMGVLYHRKSPIEHLEHLKSLLSPQGTLVLETLIVDGDEQTCLVPAGRYAQMRNVWFLPSVAMLSGWLEKVGFKNVEVTDVSITTTEEQRSTEWMRFHSLPQFLTEDENHTVEGHQPPKRAIFICQE</sequence>
<protein>
    <recommendedName>
        <fullName evidence="3">tRNA U34 carboxymethyltransferase</fullName>
        <ecNumber evidence="3">2.5.1.-</ecNumber>
    </recommendedName>
</protein>
<dbReference type="EMBL" id="BMEO01000001">
    <property type="protein sequence ID" value="GGF83110.1"/>
    <property type="molecule type" value="Genomic_DNA"/>
</dbReference>
<dbReference type="CDD" id="cd02440">
    <property type="entry name" value="AdoMet_MTases"/>
    <property type="match status" value="1"/>
</dbReference>
<dbReference type="EC" id="2.5.1.-" evidence="3"/>
<feature type="binding site" evidence="3">
    <location>
        <position position="196"/>
    </location>
    <ligand>
        <name>carboxy-S-adenosyl-L-methionine</name>
        <dbReference type="ChEBI" id="CHEBI:134278"/>
    </ligand>
</feature>
<evidence type="ECO:0000313" key="5">
    <source>
        <dbReference type="Proteomes" id="UP000605253"/>
    </source>
</evidence>
<keyword evidence="5" id="KW-1185">Reference proteome</keyword>